<dbReference type="GO" id="GO:0015833">
    <property type="term" value="P:peptide transport"/>
    <property type="evidence" value="ECO:0007669"/>
    <property type="project" value="TreeGrafter"/>
</dbReference>
<accession>A0A0A3I862</accession>
<dbReference type="PANTHER" id="PTHR30290">
    <property type="entry name" value="PERIPLASMIC BINDING COMPONENT OF ABC TRANSPORTER"/>
    <property type="match status" value="1"/>
</dbReference>
<dbReference type="Gene3D" id="3.40.190.10">
    <property type="entry name" value="Periplasmic binding protein-like II"/>
    <property type="match status" value="1"/>
</dbReference>
<name>A0A0A3I862_9BACL</name>
<dbReference type="PANTHER" id="PTHR30290:SF9">
    <property type="entry name" value="OLIGOPEPTIDE-BINDING PROTEIN APPA"/>
    <property type="match status" value="1"/>
</dbReference>
<dbReference type="AlphaFoldDB" id="A0A0A3I862"/>
<dbReference type="InterPro" id="IPR030678">
    <property type="entry name" value="Peptide/Ni-bd"/>
</dbReference>
<keyword evidence="6" id="KW-1185">Reference proteome</keyword>
<dbReference type="GO" id="GO:1904680">
    <property type="term" value="F:peptide transmembrane transporter activity"/>
    <property type="evidence" value="ECO:0007669"/>
    <property type="project" value="TreeGrafter"/>
</dbReference>
<dbReference type="EMBL" id="JPVN01000004">
    <property type="protein sequence ID" value="KGR79695.1"/>
    <property type="molecule type" value="Genomic_DNA"/>
</dbReference>
<dbReference type="STRING" id="1384049.CD29_03975"/>
<feature type="domain" description="Solute-binding protein family 5" evidence="4">
    <location>
        <begin position="83"/>
        <end position="439"/>
    </location>
</feature>
<dbReference type="InterPro" id="IPR039424">
    <property type="entry name" value="SBP_5"/>
</dbReference>
<organism evidence="5 6">
    <name type="scientific">Ureibacillus manganicus DSM 26584</name>
    <dbReference type="NCBI Taxonomy" id="1384049"/>
    <lineage>
        <taxon>Bacteria</taxon>
        <taxon>Bacillati</taxon>
        <taxon>Bacillota</taxon>
        <taxon>Bacilli</taxon>
        <taxon>Bacillales</taxon>
        <taxon>Caryophanaceae</taxon>
        <taxon>Ureibacillus</taxon>
    </lineage>
</organism>
<dbReference type="PROSITE" id="PS51257">
    <property type="entry name" value="PROKAR_LIPOPROTEIN"/>
    <property type="match status" value="1"/>
</dbReference>
<comment type="caution">
    <text evidence="5">The sequence shown here is derived from an EMBL/GenBank/DDBJ whole genome shotgun (WGS) entry which is preliminary data.</text>
</comment>
<dbReference type="GO" id="GO:0042597">
    <property type="term" value="C:periplasmic space"/>
    <property type="evidence" value="ECO:0007669"/>
    <property type="project" value="UniProtKB-ARBA"/>
</dbReference>
<evidence type="ECO:0000256" key="2">
    <source>
        <dbReference type="ARBA" id="ARBA00022448"/>
    </source>
</evidence>
<dbReference type="Gene3D" id="3.90.76.10">
    <property type="entry name" value="Dipeptide-binding Protein, Domain 1"/>
    <property type="match status" value="1"/>
</dbReference>
<keyword evidence="3" id="KW-0732">Signal</keyword>
<proteinExistence type="inferred from homology"/>
<dbReference type="Gene3D" id="3.10.105.10">
    <property type="entry name" value="Dipeptide-binding Protein, Domain 3"/>
    <property type="match status" value="1"/>
</dbReference>
<keyword evidence="2" id="KW-0813">Transport</keyword>
<dbReference type="eggNOG" id="COG0747">
    <property type="taxonomic scope" value="Bacteria"/>
</dbReference>
<dbReference type="Pfam" id="PF00496">
    <property type="entry name" value="SBP_bac_5"/>
    <property type="match status" value="1"/>
</dbReference>
<protein>
    <submittedName>
        <fullName evidence="5">Peptide ABC transporter substrate-binding protein</fullName>
    </submittedName>
</protein>
<evidence type="ECO:0000256" key="1">
    <source>
        <dbReference type="ARBA" id="ARBA00005695"/>
    </source>
</evidence>
<comment type="similarity">
    <text evidence="1">Belongs to the bacterial solute-binding protein 5 family.</text>
</comment>
<evidence type="ECO:0000313" key="5">
    <source>
        <dbReference type="EMBL" id="KGR79695.1"/>
    </source>
</evidence>
<dbReference type="SUPFAM" id="SSF53850">
    <property type="entry name" value="Periplasmic binding protein-like II"/>
    <property type="match status" value="1"/>
</dbReference>
<dbReference type="Proteomes" id="UP000030416">
    <property type="component" value="Unassembled WGS sequence"/>
</dbReference>
<reference evidence="5 6" key="1">
    <citation type="submission" date="2014-02" db="EMBL/GenBank/DDBJ databases">
        <title>Draft genome sequence of Lysinibacillus manganicus DSM 26584T.</title>
        <authorList>
            <person name="Zhang F."/>
            <person name="Wang G."/>
            <person name="Zhang L."/>
        </authorList>
    </citation>
    <scope>NUCLEOTIDE SEQUENCE [LARGE SCALE GENOMIC DNA]</scope>
    <source>
        <strain evidence="5 6">DSM 26584</strain>
    </source>
</reference>
<gene>
    <name evidence="5" type="ORF">CD29_03975</name>
</gene>
<dbReference type="InterPro" id="IPR000914">
    <property type="entry name" value="SBP_5_dom"/>
</dbReference>
<sequence length="529" mass="60268">MQRWKLMYKNIKFIFVAIAFFSVFVLAGCLGDNKEQVDTAEKKQLIYAVESEIKKVNPILDESQEIDTLLFRGLTKPDENNNPQPDLAESWNISEDNLTYTFQLRKDAVWQDGQPVTAKDVAFTFNKIIDPSTNTPISGEFNQLKSIEATEDYEIVITLHHPYPPLLDKLKVGIVPEHILRNENINETDFNQNPIGNGPFKLKEWKSDDTIILERNSSYYGPAPKLEEVIFKVVPDANTRVLQLKTGEIDLALLEPNQLASIHEDDPFTVHEISTADYRAVMYNLRLPLFQDKRVRQAMNLAVKREELVTGVLAGKGEPAYGPLQKSWAGIPQKEWYTYDPEKAQQLLIEAGWVKGADGILTKDGERFEFELVSPIQDKVRVALANVVSEQLKPLGIIAVPKPIDQHAVDYDGEDALIIGWGSEFDPDDHTYRLFHSNEIGDGKYNFGAYQNQTVDELLIKARTATNTEDRKNYYRKFQEELAIDPAYNFLVYLDALYGVNKNVSGISNRTLGHHGFGILWNIEEWDKE</sequence>
<evidence type="ECO:0000256" key="3">
    <source>
        <dbReference type="ARBA" id="ARBA00022729"/>
    </source>
</evidence>
<dbReference type="CDD" id="cd08518">
    <property type="entry name" value="PBP2_NikA_DppA_OppA_like_19"/>
    <property type="match status" value="1"/>
</dbReference>
<dbReference type="PIRSF" id="PIRSF002741">
    <property type="entry name" value="MppA"/>
    <property type="match status" value="1"/>
</dbReference>
<dbReference type="GO" id="GO:0043190">
    <property type="term" value="C:ATP-binding cassette (ABC) transporter complex"/>
    <property type="evidence" value="ECO:0007669"/>
    <property type="project" value="InterPro"/>
</dbReference>
<evidence type="ECO:0000259" key="4">
    <source>
        <dbReference type="Pfam" id="PF00496"/>
    </source>
</evidence>
<evidence type="ECO:0000313" key="6">
    <source>
        <dbReference type="Proteomes" id="UP000030416"/>
    </source>
</evidence>